<keyword evidence="1" id="KW-0808">Transferase</keyword>
<comment type="caution">
    <text evidence="4">The sequence shown here is derived from an EMBL/GenBank/DDBJ whole genome shotgun (WGS) entry which is preliminary data.</text>
</comment>
<dbReference type="GO" id="GO:0016747">
    <property type="term" value="F:acyltransferase activity, transferring groups other than amino-acyl groups"/>
    <property type="evidence" value="ECO:0007669"/>
    <property type="project" value="InterPro"/>
</dbReference>
<reference evidence="4 7" key="2">
    <citation type="journal article" date="2018" name="Nat. Biotechnol.">
        <title>A standardized bacterial taxonomy based on genome phylogeny substantially revises the tree of life.</title>
        <authorList>
            <person name="Parks D.H."/>
            <person name="Chuvochina M."/>
            <person name="Waite D.W."/>
            <person name="Rinke C."/>
            <person name="Skarshewski A."/>
            <person name="Chaumeil P.A."/>
            <person name="Hugenholtz P."/>
        </authorList>
    </citation>
    <scope>NUCLEOTIDE SEQUENCE [LARGE SCALE GENOMIC DNA]</scope>
    <source>
        <strain evidence="4">UBA11264</strain>
    </source>
</reference>
<evidence type="ECO:0000313" key="5">
    <source>
        <dbReference type="EMBL" id="KFB86405.1"/>
    </source>
</evidence>
<dbReference type="InterPro" id="IPR050832">
    <property type="entry name" value="Bact_Acetyltransf"/>
</dbReference>
<keyword evidence="6" id="KW-1185">Reference proteome</keyword>
<dbReference type="Pfam" id="PF00583">
    <property type="entry name" value="Acetyltransf_1"/>
    <property type="match status" value="1"/>
</dbReference>
<dbReference type="PANTHER" id="PTHR43877">
    <property type="entry name" value="AMINOALKYLPHOSPHONATE N-ACETYLTRANSFERASE-RELATED-RELATED"/>
    <property type="match status" value="1"/>
</dbReference>
<dbReference type="Proteomes" id="UP000028721">
    <property type="component" value="Unassembled WGS sequence"/>
</dbReference>
<accession>A0A7G2JT20</accession>
<dbReference type="RefSeq" id="WP_037426555.1">
    <property type="nucleotide sequence ID" value="NZ_CAMIQM010000007.1"/>
</dbReference>
<evidence type="ECO:0000313" key="4">
    <source>
        <dbReference type="EMBL" id="HCK01798.1"/>
    </source>
</evidence>
<dbReference type="Gene3D" id="3.40.630.30">
    <property type="match status" value="1"/>
</dbReference>
<dbReference type="PANTHER" id="PTHR43877:SF2">
    <property type="entry name" value="AMINOALKYLPHOSPHONATE N-ACETYLTRANSFERASE-RELATED"/>
    <property type="match status" value="1"/>
</dbReference>
<dbReference type="InterPro" id="IPR000182">
    <property type="entry name" value="GNAT_dom"/>
</dbReference>
<dbReference type="InterPro" id="IPR016181">
    <property type="entry name" value="Acyl_CoA_acyltransferase"/>
</dbReference>
<keyword evidence="2" id="KW-0012">Acyltransferase</keyword>
<organism evidence="4 7">
    <name type="scientific">Serratia grimesii</name>
    <dbReference type="NCBI Taxonomy" id="82995"/>
    <lineage>
        <taxon>Bacteria</taxon>
        <taxon>Pseudomonadati</taxon>
        <taxon>Pseudomonadota</taxon>
        <taxon>Gammaproteobacteria</taxon>
        <taxon>Enterobacterales</taxon>
        <taxon>Yersiniaceae</taxon>
        <taxon>Serratia</taxon>
    </lineage>
</organism>
<reference evidence="5 6" key="1">
    <citation type="submission" date="2014-03" db="EMBL/GenBank/DDBJ databases">
        <title>Draft genome sequence of the Serratia grimesii strain a2.</title>
        <authorList>
            <person name="Toymentseva A."/>
            <person name="Kazakov S."/>
            <person name="Giliazeva A."/>
            <person name="Ismagilova R."/>
            <person name="Shah R."/>
            <person name="Sharipova M."/>
            <person name="Khaitlina S."/>
            <person name="Mardanova A."/>
        </authorList>
    </citation>
    <scope>NUCLEOTIDE SEQUENCE [LARGE SCALE GENOMIC DNA]</scope>
    <source>
        <strain evidence="5 6">A2</strain>
    </source>
</reference>
<dbReference type="Proteomes" id="UP000262210">
    <property type="component" value="Unassembled WGS sequence"/>
</dbReference>
<dbReference type="AlphaFoldDB" id="A0A7G2JT20"/>
<dbReference type="EMBL" id="JGVP01000063">
    <property type="protein sequence ID" value="KFB86405.1"/>
    <property type="molecule type" value="Genomic_DNA"/>
</dbReference>
<evidence type="ECO:0000256" key="2">
    <source>
        <dbReference type="ARBA" id="ARBA00023315"/>
    </source>
</evidence>
<dbReference type="CDD" id="cd04301">
    <property type="entry name" value="NAT_SF"/>
    <property type="match status" value="1"/>
</dbReference>
<name>A0A7G2JT20_9GAMM</name>
<dbReference type="PROSITE" id="PS51186">
    <property type="entry name" value="GNAT"/>
    <property type="match status" value="1"/>
</dbReference>
<proteinExistence type="predicted"/>
<protein>
    <submittedName>
        <fullName evidence="5">GCN5 family acetyltransferase</fullName>
    </submittedName>
    <submittedName>
        <fullName evidence="4">N-acetyltransferase</fullName>
    </submittedName>
</protein>
<evidence type="ECO:0000259" key="3">
    <source>
        <dbReference type="PROSITE" id="PS51186"/>
    </source>
</evidence>
<evidence type="ECO:0000313" key="6">
    <source>
        <dbReference type="Proteomes" id="UP000028721"/>
    </source>
</evidence>
<dbReference type="GeneID" id="75284308"/>
<evidence type="ECO:0000313" key="7">
    <source>
        <dbReference type="Proteomes" id="UP000262210"/>
    </source>
</evidence>
<feature type="domain" description="N-acetyltransferase" evidence="3">
    <location>
        <begin position="16"/>
        <end position="179"/>
    </location>
</feature>
<evidence type="ECO:0000256" key="1">
    <source>
        <dbReference type="ARBA" id="ARBA00022679"/>
    </source>
</evidence>
<sequence length="194" mass="22068">MKDVVIDNAKKSDAAEVVRLIALADKDAVLALSGKDDINEALFQYEMNFGRNDVYFGYKNVFVARDKEKILGCILYFKGEDESRFTAITEQRAEMDNESEHDEIYIDSLAVLPECRGRGIAKSLISRVVEESRLQGLNKVGLLADTKKPHLKALYRKLGFNVTAQIELLNDHYEKMTIHTEASFVRNHVEVRQV</sequence>
<dbReference type="EMBL" id="DPSM01000023">
    <property type="protein sequence ID" value="HCK01798.1"/>
    <property type="molecule type" value="Genomic_DNA"/>
</dbReference>
<dbReference type="SUPFAM" id="SSF55729">
    <property type="entry name" value="Acyl-CoA N-acyltransferases (Nat)"/>
    <property type="match status" value="1"/>
</dbReference>
<gene>
    <name evidence="5" type="ORF">CR62_21435</name>
    <name evidence="4" type="ORF">DHV72_17515</name>
</gene>